<dbReference type="PROSITE" id="PS00036">
    <property type="entry name" value="BZIP_BASIC"/>
    <property type="match status" value="1"/>
</dbReference>
<keyword evidence="4" id="KW-0238">DNA-binding</keyword>
<evidence type="ECO:0000313" key="9">
    <source>
        <dbReference type="EMBL" id="CAG7833417.1"/>
    </source>
</evidence>
<dbReference type="CDD" id="cd14692">
    <property type="entry name" value="bZIP_ATF4"/>
    <property type="match status" value="1"/>
</dbReference>
<evidence type="ECO:0000256" key="7">
    <source>
        <dbReference type="SAM" id="Coils"/>
    </source>
</evidence>
<dbReference type="PANTHER" id="PTHR13044:SF14">
    <property type="entry name" value="CRYPTOCEPHAL, ISOFORM A"/>
    <property type="match status" value="1"/>
</dbReference>
<feature type="domain" description="BZIP" evidence="8">
    <location>
        <begin position="397"/>
        <end position="460"/>
    </location>
</feature>
<comment type="caution">
    <text evidence="9">The sequence shown here is derived from an EMBL/GenBank/DDBJ whole genome shotgun (WGS) entry which is preliminary data.</text>
</comment>
<name>A0A8J2LD79_9HEXA</name>
<gene>
    <name evidence="9" type="ORF">AFUS01_LOCUS43042</name>
</gene>
<evidence type="ECO:0000313" key="10">
    <source>
        <dbReference type="Proteomes" id="UP000708208"/>
    </source>
</evidence>
<keyword evidence="6" id="KW-0539">Nucleus</keyword>
<dbReference type="AlphaFoldDB" id="A0A8J2LD79"/>
<protein>
    <recommendedName>
        <fullName evidence="8">BZIP domain-containing protein</fullName>
    </recommendedName>
</protein>
<dbReference type="EMBL" id="CAJVCH010569871">
    <property type="protein sequence ID" value="CAG7833417.1"/>
    <property type="molecule type" value="Genomic_DNA"/>
</dbReference>
<keyword evidence="5" id="KW-0804">Transcription</keyword>
<keyword evidence="3" id="KW-0805">Transcription regulation</keyword>
<dbReference type="InterPro" id="IPR004827">
    <property type="entry name" value="bZIP"/>
</dbReference>
<accession>A0A8J2LD79</accession>
<dbReference type="SMART" id="SM00338">
    <property type="entry name" value="BRLZ"/>
    <property type="match status" value="1"/>
</dbReference>
<evidence type="ECO:0000256" key="2">
    <source>
        <dbReference type="ARBA" id="ARBA00007163"/>
    </source>
</evidence>
<evidence type="ECO:0000256" key="4">
    <source>
        <dbReference type="ARBA" id="ARBA00023125"/>
    </source>
</evidence>
<evidence type="ECO:0000259" key="8">
    <source>
        <dbReference type="PROSITE" id="PS50217"/>
    </source>
</evidence>
<organism evidence="9 10">
    <name type="scientific">Allacma fusca</name>
    <dbReference type="NCBI Taxonomy" id="39272"/>
    <lineage>
        <taxon>Eukaryota</taxon>
        <taxon>Metazoa</taxon>
        <taxon>Ecdysozoa</taxon>
        <taxon>Arthropoda</taxon>
        <taxon>Hexapoda</taxon>
        <taxon>Collembola</taxon>
        <taxon>Symphypleona</taxon>
        <taxon>Sminthuridae</taxon>
        <taxon>Allacma</taxon>
    </lineage>
</organism>
<evidence type="ECO:0000256" key="3">
    <source>
        <dbReference type="ARBA" id="ARBA00023015"/>
    </source>
</evidence>
<dbReference type="Proteomes" id="UP000708208">
    <property type="component" value="Unassembled WGS sequence"/>
</dbReference>
<keyword evidence="7" id="KW-0175">Coiled coil</keyword>
<dbReference type="PANTHER" id="PTHR13044">
    <property type="entry name" value="ACTIVATING TRANSCRIPTION FACTOR ATF 4/5"/>
    <property type="match status" value="1"/>
</dbReference>
<proteinExistence type="inferred from homology"/>
<evidence type="ECO:0000256" key="1">
    <source>
        <dbReference type="ARBA" id="ARBA00004123"/>
    </source>
</evidence>
<reference evidence="9" key="1">
    <citation type="submission" date="2021-06" db="EMBL/GenBank/DDBJ databases">
        <authorList>
            <person name="Hodson N. C."/>
            <person name="Mongue J. A."/>
            <person name="Jaron S. K."/>
        </authorList>
    </citation>
    <scope>NUCLEOTIDE SEQUENCE</scope>
</reference>
<dbReference type="GO" id="GO:0000977">
    <property type="term" value="F:RNA polymerase II transcription regulatory region sequence-specific DNA binding"/>
    <property type="evidence" value="ECO:0007669"/>
    <property type="project" value="TreeGrafter"/>
</dbReference>
<comment type="subcellular location">
    <subcellularLocation>
        <location evidence="1">Nucleus</location>
    </subcellularLocation>
</comment>
<dbReference type="OrthoDB" id="5847285at2759"/>
<evidence type="ECO:0000256" key="6">
    <source>
        <dbReference type="ARBA" id="ARBA00023242"/>
    </source>
</evidence>
<dbReference type="PROSITE" id="PS50217">
    <property type="entry name" value="BZIP"/>
    <property type="match status" value="1"/>
</dbReference>
<keyword evidence="10" id="KW-1185">Reference proteome</keyword>
<sequence length="475" mass="51891">MESFTSTIIDPSGLHIRNSSSLQPFIFNPLNNRISFPTMESLQGSWQYENFSSAKEISPPISPAPPSPTLYSLNLPLLEDPVKLDKDLSEYELTEICFGTNVNSTNTSPFLLGNGPSSLLCPSQSITPPPMPILGSVGDLPSGDFQMGHNTINSVPLPSDLDDMDFRWEEQSLNLEAFEELGSLVNAQVDQLMDDVLPPKVISEESVTLAHNQVTRLEDLDASFDAILSELGLPKSTGSSEDIPIIYAQELLALQNEGEDLGLMDESSVMDEDSDSNSSIGSPSSVGQEIVVYTTDDSQSQFDSGFAVITIDNSVNSSDSEDEAQERTLDALLIGDFDTASAIYPAANIISSSNKSNSNEKSSSAITKASLALIKPERRGRKPSAAASVGKTWVNVTDKVIRKKEQNKTAATRYRQKKKLETLICLEQEKDMESQNDVLKDQKKDLEREIKLVKGLLRDVCAKRRASNSKKASNK</sequence>
<dbReference type="GO" id="GO:0001228">
    <property type="term" value="F:DNA-binding transcription activator activity, RNA polymerase II-specific"/>
    <property type="evidence" value="ECO:0007669"/>
    <property type="project" value="TreeGrafter"/>
</dbReference>
<feature type="coiled-coil region" evidence="7">
    <location>
        <begin position="429"/>
        <end position="456"/>
    </location>
</feature>
<comment type="similarity">
    <text evidence="2">Belongs to the bZIP family.</text>
</comment>
<evidence type="ECO:0000256" key="5">
    <source>
        <dbReference type="ARBA" id="ARBA00023163"/>
    </source>
</evidence>
<dbReference type="GO" id="GO:0005634">
    <property type="term" value="C:nucleus"/>
    <property type="evidence" value="ECO:0007669"/>
    <property type="project" value="UniProtKB-SubCell"/>
</dbReference>